<proteinExistence type="predicted"/>
<reference evidence="3" key="1">
    <citation type="journal article" date="2015" name="Proc. Natl. Acad. Sci. U.S.A.">
        <title>Networks of energetic and metabolic interactions define dynamics in microbial communities.</title>
        <authorList>
            <person name="Embree M."/>
            <person name="Liu J.K."/>
            <person name="Al-Bassam M.M."/>
            <person name="Zengler K."/>
        </authorList>
    </citation>
    <scope>NUCLEOTIDE SEQUENCE</scope>
</reference>
<dbReference type="PROSITE" id="PS01031">
    <property type="entry name" value="SHSP"/>
    <property type="match status" value="1"/>
</dbReference>
<dbReference type="PANTHER" id="PTHR46733">
    <property type="entry name" value="26.5 KDA HEAT SHOCK PROTEIN, MITOCHONDRIAL"/>
    <property type="match status" value="1"/>
</dbReference>
<evidence type="ECO:0000259" key="2">
    <source>
        <dbReference type="PROSITE" id="PS01031"/>
    </source>
</evidence>
<feature type="domain" description="SHSP" evidence="2">
    <location>
        <begin position="29"/>
        <end position="137"/>
    </location>
</feature>
<organism evidence="3">
    <name type="scientific">hydrocarbon metagenome</name>
    <dbReference type="NCBI Taxonomy" id="938273"/>
    <lineage>
        <taxon>unclassified sequences</taxon>
        <taxon>metagenomes</taxon>
        <taxon>ecological metagenomes</taxon>
    </lineage>
</organism>
<dbReference type="CDD" id="cd06464">
    <property type="entry name" value="ACD_sHsps-like"/>
    <property type="match status" value="1"/>
</dbReference>
<dbReference type="AlphaFoldDB" id="A0A0W8G6H1"/>
<dbReference type="EMBL" id="LNQE01000189">
    <property type="protein sequence ID" value="KUG28720.1"/>
    <property type="molecule type" value="Genomic_DNA"/>
</dbReference>
<gene>
    <name evidence="3" type="ORF">ASZ90_001416</name>
</gene>
<dbReference type="Pfam" id="PF00011">
    <property type="entry name" value="HSP20"/>
    <property type="match status" value="1"/>
</dbReference>
<dbReference type="GO" id="GO:0009408">
    <property type="term" value="P:response to heat"/>
    <property type="evidence" value="ECO:0007669"/>
    <property type="project" value="InterPro"/>
</dbReference>
<evidence type="ECO:0000256" key="1">
    <source>
        <dbReference type="ARBA" id="ARBA00023016"/>
    </source>
</evidence>
<dbReference type="InterPro" id="IPR008978">
    <property type="entry name" value="HSP20-like_chaperone"/>
</dbReference>
<name>A0A0W8G6H1_9ZZZZ</name>
<dbReference type="PANTHER" id="PTHR46733:SF4">
    <property type="entry name" value="HEAT SHOCK PROTEIN 21, CHLOROPLASTIC"/>
    <property type="match status" value="1"/>
</dbReference>
<evidence type="ECO:0000313" key="3">
    <source>
        <dbReference type="EMBL" id="KUG28720.1"/>
    </source>
</evidence>
<dbReference type="InterPro" id="IPR002068">
    <property type="entry name" value="A-crystallin/Hsp20_dom"/>
</dbReference>
<comment type="caution">
    <text evidence="3">The sequence shown here is derived from an EMBL/GenBank/DDBJ whole genome shotgun (WGS) entry which is preliminary data.</text>
</comment>
<accession>A0A0W8G6H1</accession>
<dbReference type="InterPro" id="IPR044587">
    <property type="entry name" value="HSP21-like"/>
</dbReference>
<protein>
    <submittedName>
        <fullName evidence="3">Heat shock protein, hsp20 family</fullName>
    </submittedName>
</protein>
<sequence length="137" mass="15421">MVIDLSPFYGTSNPFDRLLESLWTPLSISQRSLAYPPLNISEDEESIYVQCEIPGMDIGDLELTLTDSSLVIKGERKGVKGKFYRQERPTGFFQRVVNIQAAISRDRVTAKMKDGVLEVVIPKTEESKPKKISIDAQ</sequence>
<dbReference type="Gene3D" id="2.60.40.790">
    <property type="match status" value="1"/>
</dbReference>
<dbReference type="SUPFAM" id="SSF49764">
    <property type="entry name" value="HSP20-like chaperones"/>
    <property type="match status" value="1"/>
</dbReference>
<keyword evidence="1 3" id="KW-0346">Stress response</keyword>